<evidence type="ECO:0000259" key="17">
    <source>
        <dbReference type="PROSITE" id="PS50967"/>
    </source>
</evidence>
<dbReference type="PANTHER" id="PTHR13710:SF105">
    <property type="entry name" value="ATP-DEPENDENT DNA HELICASE Q1"/>
    <property type="match status" value="1"/>
</dbReference>
<dbReference type="InterPro" id="IPR027417">
    <property type="entry name" value="P-loop_NTPase"/>
</dbReference>
<keyword evidence="13" id="KW-0234">DNA repair</keyword>
<evidence type="ECO:0000256" key="16">
    <source>
        <dbReference type="NCBIfam" id="TIGR01389"/>
    </source>
</evidence>
<dbReference type="FunFam" id="3.40.50.300:FF:000296">
    <property type="entry name" value="ATP-dependent DNA helicase RecQ"/>
    <property type="match status" value="1"/>
</dbReference>
<evidence type="ECO:0000256" key="11">
    <source>
        <dbReference type="ARBA" id="ARBA00023125"/>
    </source>
</evidence>
<feature type="domain" description="HRDC" evidence="17">
    <location>
        <begin position="513"/>
        <end position="593"/>
    </location>
</feature>
<evidence type="ECO:0000259" key="18">
    <source>
        <dbReference type="PROSITE" id="PS51192"/>
    </source>
</evidence>
<evidence type="ECO:0000313" key="21">
    <source>
        <dbReference type="EMBL" id="NFN33673.1"/>
    </source>
</evidence>
<evidence type="ECO:0000313" key="23">
    <source>
        <dbReference type="Proteomes" id="UP000476820"/>
    </source>
</evidence>
<dbReference type="GO" id="GO:0003677">
    <property type="term" value="F:DNA binding"/>
    <property type="evidence" value="ECO:0007669"/>
    <property type="project" value="UniProtKB-KW"/>
</dbReference>
<dbReference type="GO" id="GO:0043590">
    <property type="term" value="C:bacterial nucleoid"/>
    <property type="evidence" value="ECO:0007669"/>
    <property type="project" value="TreeGrafter"/>
</dbReference>
<dbReference type="Pfam" id="PF00271">
    <property type="entry name" value="Helicase_C"/>
    <property type="match status" value="1"/>
</dbReference>
<dbReference type="Gene3D" id="1.10.150.80">
    <property type="entry name" value="HRDC domain"/>
    <property type="match status" value="2"/>
</dbReference>
<dbReference type="GO" id="GO:0006260">
    <property type="term" value="P:DNA replication"/>
    <property type="evidence" value="ECO:0007669"/>
    <property type="project" value="InterPro"/>
</dbReference>
<dbReference type="InterPro" id="IPR002121">
    <property type="entry name" value="HRDC_dom"/>
</dbReference>
<comment type="cofactor">
    <cofactor evidence="1">
        <name>Mg(2+)</name>
        <dbReference type="ChEBI" id="CHEBI:18420"/>
    </cofactor>
</comment>
<dbReference type="GO" id="GO:0006310">
    <property type="term" value="P:DNA recombination"/>
    <property type="evidence" value="ECO:0007669"/>
    <property type="project" value="UniProtKB-UniRule"/>
</dbReference>
<dbReference type="PROSITE" id="PS50967">
    <property type="entry name" value="HRDC"/>
    <property type="match status" value="2"/>
</dbReference>
<keyword evidence="11" id="KW-0238">DNA-binding</keyword>
<protein>
    <recommendedName>
        <fullName evidence="16">DNA helicase RecQ</fullName>
        <ecNumber evidence="16">5.6.2.4</ecNumber>
    </recommendedName>
</protein>
<keyword evidence="8 21" id="KW-0347">Helicase</keyword>
<dbReference type="OrthoDB" id="9763310at2"/>
<dbReference type="EMBL" id="SWOV01000027">
    <property type="protein sequence ID" value="NFF88329.1"/>
    <property type="molecule type" value="Genomic_DNA"/>
</dbReference>
<keyword evidence="7 21" id="KW-0378">Hydrolase</keyword>
<dbReference type="InterPro" id="IPR029491">
    <property type="entry name" value="Helicase_HTH"/>
</dbReference>
<dbReference type="Proteomes" id="UP000476820">
    <property type="component" value="Unassembled WGS sequence"/>
</dbReference>
<keyword evidence="9" id="KW-0862">Zinc</keyword>
<evidence type="ECO:0000259" key="19">
    <source>
        <dbReference type="PROSITE" id="PS51194"/>
    </source>
</evidence>
<dbReference type="RefSeq" id="WP_053342659.1">
    <property type="nucleotide sequence ID" value="NZ_LFPA01000096.1"/>
</dbReference>
<dbReference type="CDD" id="cd17920">
    <property type="entry name" value="DEXHc_RecQ"/>
    <property type="match status" value="1"/>
</dbReference>
<dbReference type="Pfam" id="PF16124">
    <property type="entry name" value="RecQ_Zn_bind"/>
    <property type="match status" value="1"/>
</dbReference>
<dbReference type="NCBIfam" id="TIGR00614">
    <property type="entry name" value="recQ_fam"/>
    <property type="match status" value="1"/>
</dbReference>
<reference evidence="22 23" key="1">
    <citation type="submission" date="2019-04" db="EMBL/GenBank/DDBJ databases">
        <title>Genome sequencing of Clostridium botulinum Groups I-IV and Clostridium butyricum.</title>
        <authorList>
            <person name="Brunt J."/>
            <person name="Van Vliet A.H.M."/>
            <person name="Stringer S.C."/>
            <person name="Carter A.T."/>
            <person name="Peck M.W."/>
        </authorList>
    </citation>
    <scope>NUCLEOTIDE SEQUENCE [LARGE SCALE GENOMIC DNA]</scope>
    <source>
        <strain evidence="20 23">1605</strain>
        <strain evidence="21 22">CB-K-33E</strain>
    </source>
</reference>
<dbReference type="GO" id="GO:0043138">
    <property type="term" value="F:3'-5' DNA helicase activity"/>
    <property type="evidence" value="ECO:0007669"/>
    <property type="project" value="UniProtKB-EC"/>
</dbReference>
<evidence type="ECO:0000256" key="12">
    <source>
        <dbReference type="ARBA" id="ARBA00023172"/>
    </source>
</evidence>
<accession>A0A0M1LS80</accession>
<dbReference type="PROSITE" id="PS51192">
    <property type="entry name" value="HELICASE_ATP_BIND_1"/>
    <property type="match status" value="1"/>
</dbReference>
<evidence type="ECO:0000256" key="4">
    <source>
        <dbReference type="ARBA" id="ARBA00022723"/>
    </source>
</evidence>
<keyword evidence="5" id="KW-0547">Nucleotide-binding</keyword>
<sequence>MKSKELELLEKYYGYKSFRKGQENIISNIIDGNDVLAIMPTGGGKSICYQVPALIFEGLTIVISPLISLMKDQVDALKDMGINGEFINSSISSAEENRVIDNIRNGQCKILYVAPERLESLNFLNVISECSVSQIAIDEAHCISQWGHDFRTSYTKVSGFIKLLKTRPIITAFTATASEEVREDIIKLLNLNKPKIFITGFDRENLLINVIKSGDKKSYLHNYINNNKESSGVIYAATRKEVDKIHEELSHNGFSITKYHAGLSENDRKQNQEDFIYDRSNIMVATNAFGMGIDKPNIRFVVHYNMPKNIEGYYQEIGRAGRDGEKSECILLFSPQDVQIQKYLIEQSIENIDRKNNQYKKLNEMTDFVYSNECYRKYILDYFGEVYDHNCNNCSNCLNEGELVDKTIDAQKVLSCIYRMKNKFGSGMLVDVLRGSKNKKVIQFNFNELSTYGIMKDYSNDELKNFINTLISHRYISVVNGTYPVLGLNQRSMSVLKSEEKVVFKEFKIEKKAREDNELYSILKEIRKEISVENGVPPYVIFGDATLKEMTVKYPVNKEQMLNISGVGEIKYKKYGEIFENEIKKFVKENNIEISNEINEKEEVTMESIHLDINTNEELFNKLDEIRHEFAKKENTIPKMIISKNSLKEISGRYPINIDELKDISGIGPKKISLYGEKLILVVNDYIAQNNIEIKWVNRKKRKVIIDGEDREDNEIAIDMLKDGKKINEICDEIEVSISTILGYVTDYIKEFGESNFDLNLEDFYNEEEEDIIGDVCEKIGYEKISAIKKQLPPYIKYEAIRAVILKKYFLR</sequence>
<dbReference type="PANTHER" id="PTHR13710">
    <property type="entry name" value="DNA HELICASE RECQ FAMILY MEMBER"/>
    <property type="match status" value="1"/>
</dbReference>
<feature type="domain" description="HRDC" evidence="17">
    <location>
        <begin position="613"/>
        <end position="693"/>
    </location>
</feature>
<feature type="domain" description="Helicase C-terminal" evidence="19">
    <location>
        <begin position="219"/>
        <end position="363"/>
    </location>
</feature>
<evidence type="ECO:0000256" key="3">
    <source>
        <dbReference type="ARBA" id="ARBA00005446"/>
    </source>
</evidence>
<organism evidence="21 22">
    <name type="scientific">Clostridium botulinum</name>
    <dbReference type="NCBI Taxonomy" id="1491"/>
    <lineage>
        <taxon>Bacteria</taxon>
        <taxon>Bacillati</taxon>
        <taxon>Bacillota</taxon>
        <taxon>Clostridia</taxon>
        <taxon>Eubacteriales</taxon>
        <taxon>Clostridiaceae</taxon>
        <taxon>Clostridium</taxon>
    </lineage>
</organism>
<comment type="catalytic activity">
    <reaction evidence="15">
        <text>Couples ATP hydrolysis with the unwinding of duplex DNA by translocating in the 3'-5' direction.</text>
        <dbReference type="EC" id="5.6.2.4"/>
    </reaction>
</comment>
<dbReference type="InterPro" id="IPR001650">
    <property type="entry name" value="Helicase_C-like"/>
</dbReference>
<dbReference type="InterPro" id="IPR044876">
    <property type="entry name" value="HRDC_dom_sf"/>
</dbReference>
<dbReference type="Pfam" id="PF09382">
    <property type="entry name" value="RQC"/>
    <property type="match status" value="1"/>
</dbReference>
<dbReference type="GO" id="GO:0009432">
    <property type="term" value="P:SOS response"/>
    <property type="evidence" value="ECO:0007669"/>
    <property type="project" value="UniProtKB-UniRule"/>
</dbReference>
<dbReference type="InterPro" id="IPR018982">
    <property type="entry name" value="RQC_domain"/>
</dbReference>
<dbReference type="InterPro" id="IPR011545">
    <property type="entry name" value="DEAD/DEAH_box_helicase_dom"/>
</dbReference>
<dbReference type="Pfam" id="PF00570">
    <property type="entry name" value="HRDC"/>
    <property type="match status" value="2"/>
</dbReference>
<dbReference type="Pfam" id="PF14493">
    <property type="entry name" value="HTH_40"/>
    <property type="match status" value="1"/>
</dbReference>
<dbReference type="Proteomes" id="UP000473681">
    <property type="component" value="Unassembled WGS sequence"/>
</dbReference>
<evidence type="ECO:0000256" key="2">
    <source>
        <dbReference type="ARBA" id="ARBA00001947"/>
    </source>
</evidence>
<evidence type="ECO:0000313" key="22">
    <source>
        <dbReference type="Proteomes" id="UP000473681"/>
    </source>
</evidence>
<evidence type="ECO:0000256" key="1">
    <source>
        <dbReference type="ARBA" id="ARBA00001946"/>
    </source>
</evidence>
<keyword evidence="12" id="KW-0233">DNA recombination</keyword>
<dbReference type="GO" id="GO:0005524">
    <property type="term" value="F:ATP binding"/>
    <property type="evidence" value="ECO:0007669"/>
    <property type="project" value="UniProtKB-KW"/>
</dbReference>
<comment type="caution">
    <text evidence="21">The sequence shown here is derived from an EMBL/GenBank/DDBJ whole genome shotgun (WGS) entry which is preliminary data.</text>
</comment>
<proteinExistence type="inferred from homology"/>
<name>A0A0M1LS80_CLOBO</name>
<evidence type="ECO:0000256" key="14">
    <source>
        <dbReference type="ARBA" id="ARBA00023235"/>
    </source>
</evidence>
<dbReference type="Gene3D" id="3.40.50.300">
    <property type="entry name" value="P-loop containing nucleotide triphosphate hydrolases"/>
    <property type="match status" value="2"/>
</dbReference>
<comment type="similarity">
    <text evidence="3">Belongs to the helicase family. RecQ subfamily.</text>
</comment>
<gene>
    <name evidence="21" type="primary">recQ</name>
    <name evidence="20" type="ORF">FC774_10660</name>
    <name evidence="21" type="ORF">FDB51_00720</name>
</gene>
<comment type="cofactor">
    <cofactor evidence="2">
        <name>Zn(2+)</name>
        <dbReference type="ChEBI" id="CHEBI:29105"/>
    </cofactor>
</comment>
<dbReference type="InterPro" id="IPR036390">
    <property type="entry name" value="WH_DNA-bd_sf"/>
</dbReference>
<evidence type="ECO:0000256" key="6">
    <source>
        <dbReference type="ARBA" id="ARBA00022763"/>
    </source>
</evidence>
<dbReference type="NCBIfam" id="TIGR01389">
    <property type="entry name" value="recQ"/>
    <property type="match status" value="1"/>
</dbReference>
<evidence type="ECO:0000256" key="7">
    <source>
        <dbReference type="ARBA" id="ARBA00022801"/>
    </source>
</evidence>
<dbReference type="SMART" id="SM00490">
    <property type="entry name" value="HELICc"/>
    <property type="match status" value="1"/>
</dbReference>
<feature type="domain" description="Helicase ATP-binding" evidence="18">
    <location>
        <begin position="26"/>
        <end position="195"/>
    </location>
</feature>
<dbReference type="EMBL" id="SWVK01000001">
    <property type="protein sequence ID" value="NFN33673.1"/>
    <property type="molecule type" value="Genomic_DNA"/>
</dbReference>
<evidence type="ECO:0000256" key="10">
    <source>
        <dbReference type="ARBA" id="ARBA00022840"/>
    </source>
</evidence>
<dbReference type="GO" id="GO:0046872">
    <property type="term" value="F:metal ion binding"/>
    <property type="evidence" value="ECO:0007669"/>
    <property type="project" value="UniProtKB-KW"/>
</dbReference>
<evidence type="ECO:0000256" key="13">
    <source>
        <dbReference type="ARBA" id="ARBA00023204"/>
    </source>
</evidence>
<dbReference type="AlphaFoldDB" id="A0A0M1LS80"/>
<keyword evidence="6" id="KW-0227">DNA damage</keyword>
<dbReference type="InterPro" id="IPR006293">
    <property type="entry name" value="DNA_helicase_ATP-dep_RecQ_bac"/>
</dbReference>
<dbReference type="GO" id="GO:0005737">
    <property type="term" value="C:cytoplasm"/>
    <property type="evidence" value="ECO:0007669"/>
    <property type="project" value="TreeGrafter"/>
</dbReference>
<dbReference type="InterPro" id="IPR004589">
    <property type="entry name" value="DNA_helicase_ATP-dep_RecQ"/>
</dbReference>
<evidence type="ECO:0000256" key="15">
    <source>
        <dbReference type="ARBA" id="ARBA00034617"/>
    </source>
</evidence>
<dbReference type="GO" id="GO:0006281">
    <property type="term" value="P:DNA repair"/>
    <property type="evidence" value="ECO:0007669"/>
    <property type="project" value="UniProtKB-KW"/>
</dbReference>
<dbReference type="SMART" id="SM00341">
    <property type="entry name" value="HRDC"/>
    <property type="match status" value="2"/>
</dbReference>
<evidence type="ECO:0000256" key="5">
    <source>
        <dbReference type="ARBA" id="ARBA00022741"/>
    </source>
</evidence>
<dbReference type="SMART" id="SM00487">
    <property type="entry name" value="DEXDc"/>
    <property type="match status" value="1"/>
</dbReference>
<dbReference type="PROSITE" id="PS51194">
    <property type="entry name" value="HELICASE_CTER"/>
    <property type="match status" value="1"/>
</dbReference>
<dbReference type="SUPFAM" id="SSF52540">
    <property type="entry name" value="P-loop containing nucleoside triphosphate hydrolases"/>
    <property type="match status" value="1"/>
</dbReference>
<dbReference type="InterPro" id="IPR036388">
    <property type="entry name" value="WH-like_DNA-bd_sf"/>
</dbReference>
<dbReference type="Pfam" id="PF00270">
    <property type="entry name" value="DEAD"/>
    <property type="match status" value="1"/>
</dbReference>
<dbReference type="SUPFAM" id="SSF46785">
    <property type="entry name" value="Winged helix' DNA-binding domain"/>
    <property type="match status" value="1"/>
</dbReference>
<evidence type="ECO:0000313" key="20">
    <source>
        <dbReference type="EMBL" id="NFF88329.1"/>
    </source>
</evidence>
<keyword evidence="10" id="KW-0067">ATP-binding</keyword>
<keyword evidence="4" id="KW-0479">Metal-binding</keyword>
<dbReference type="GO" id="GO:0016787">
    <property type="term" value="F:hydrolase activity"/>
    <property type="evidence" value="ECO:0007669"/>
    <property type="project" value="UniProtKB-KW"/>
</dbReference>
<evidence type="ECO:0000256" key="8">
    <source>
        <dbReference type="ARBA" id="ARBA00022806"/>
    </source>
</evidence>
<dbReference type="GO" id="GO:0009378">
    <property type="term" value="F:four-way junction helicase activity"/>
    <property type="evidence" value="ECO:0007669"/>
    <property type="project" value="TreeGrafter"/>
</dbReference>
<dbReference type="GO" id="GO:0030894">
    <property type="term" value="C:replisome"/>
    <property type="evidence" value="ECO:0007669"/>
    <property type="project" value="TreeGrafter"/>
</dbReference>
<dbReference type="EC" id="5.6.2.4" evidence="16"/>
<evidence type="ECO:0000256" key="9">
    <source>
        <dbReference type="ARBA" id="ARBA00022833"/>
    </source>
</evidence>
<dbReference type="InterPro" id="IPR014001">
    <property type="entry name" value="Helicase_ATP-bd"/>
</dbReference>
<dbReference type="SUPFAM" id="SSF47819">
    <property type="entry name" value="HRDC-like"/>
    <property type="match status" value="2"/>
</dbReference>
<dbReference type="InterPro" id="IPR010997">
    <property type="entry name" value="HRDC-like_sf"/>
</dbReference>
<keyword evidence="14" id="KW-0413">Isomerase</keyword>
<dbReference type="InterPro" id="IPR032284">
    <property type="entry name" value="RecQ_Zn-bd"/>
</dbReference>
<dbReference type="SMART" id="SM00956">
    <property type="entry name" value="RQC"/>
    <property type="match status" value="1"/>
</dbReference>
<dbReference type="Gene3D" id="1.10.10.10">
    <property type="entry name" value="Winged helix-like DNA-binding domain superfamily/Winged helix DNA-binding domain"/>
    <property type="match status" value="1"/>
</dbReference>